<comment type="caution">
    <text evidence="1">The sequence shown here is derived from an EMBL/GenBank/DDBJ whole genome shotgun (WGS) entry which is preliminary data.</text>
</comment>
<sequence length="183" mass="20285">MTKAPTCHPCQLHPFPLGTLREKVNSTRTNALIGVPVWIPPRMEMVINAGNKDSMIRQTHGSAEARGMKRKKMGRLMVGGLGALRGGGRNMEREESVTTPMMGALGVEVEVREEVDVGDARVAGEGHPRVIRHHRIHRIPIAEMIGGEECRTKVHHKEFDSAEQMALKLRPVRRYGGGEDTRS</sequence>
<reference evidence="1 2" key="1">
    <citation type="submission" date="2020-04" db="EMBL/GenBank/DDBJ databases">
        <title>Perkinsus olseni comparative genomics.</title>
        <authorList>
            <person name="Bogema D.R."/>
        </authorList>
    </citation>
    <scope>NUCLEOTIDE SEQUENCE [LARGE SCALE GENOMIC DNA]</scope>
    <source>
        <strain evidence="1">ATCC PRA-205</strain>
    </source>
</reference>
<dbReference type="Proteomes" id="UP000574390">
    <property type="component" value="Unassembled WGS sequence"/>
</dbReference>
<protein>
    <submittedName>
        <fullName evidence="1">Uncharacterized protein</fullName>
    </submittedName>
</protein>
<evidence type="ECO:0000313" key="1">
    <source>
        <dbReference type="EMBL" id="KAF4723660.1"/>
    </source>
</evidence>
<name>A0A7J6RV41_PEROL</name>
<evidence type="ECO:0000313" key="2">
    <source>
        <dbReference type="Proteomes" id="UP000574390"/>
    </source>
</evidence>
<feature type="non-terminal residue" evidence="1">
    <location>
        <position position="1"/>
    </location>
</feature>
<dbReference type="AlphaFoldDB" id="A0A7J6RV41"/>
<dbReference type="EMBL" id="JABANM010019947">
    <property type="protein sequence ID" value="KAF4723660.1"/>
    <property type="molecule type" value="Genomic_DNA"/>
</dbReference>
<proteinExistence type="predicted"/>
<organism evidence="1 2">
    <name type="scientific">Perkinsus olseni</name>
    <name type="common">Perkinsus atlanticus</name>
    <dbReference type="NCBI Taxonomy" id="32597"/>
    <lineage>
        <taxon>Eukaryota</taxon>
        <taxon>Sar</taxon>
        <taxon>Alveolata</taxon>
        <taxon>Perkinsozoa</taxon>
        <taxon>Perkinsea</taxon>
        <taxon>Perkinsida</taxon>
        <taxon>Perkinsidae</taxon>
        <taxon>Perkinsus</taxon>
    </lineage>
</organism>
<accession>A0A7J6RV41</accession>
<gene>
    <name evidence="1" type="ORF">FOZ62_001924</name>
</gene>